<dbReference type="Proteomes" id="UP000312512">
    <property type="component" value="Unassembled WGS sequence"/>
</dbReference>
<gene>
    <name evidence="2" type="ORF">FH608_019340</name>
</gene>
<dbReference type="AlphaFoldDB" id="A0A5C4WKA4"/>
<keyword evidence="2" id="KW-0378">Hydrolase</keyword>
<dbReference type="InterPro" id="IPR051411">
    <property type="entry name" value="Polyketide_trans_af380"/>
</dbReference>
<dbReference type="GO" id="GO:0016787">
    <property type="term" value="F:hydrolase activity"/>
    <property type="evidence" value="ECO:0007669"/>
    <property type="project" value="UniProtKB-KW"/>
</dbReference>
<evidence type="ECO:0000259" key="1">
    <source>
        <dbReference type="Pfam" id="PF12146"/>
    </source>
</evidence>
<dbReference type="EMBL" id="VDLX02000006">
    <property type="protein sequence ID" value="KAB8194303.1"/>
    <property type="molecule type" value="Genomic_DNA"/>
</dbReference>
<accession>A0A5C4WKA4</accession>
<sequence>MFDVTIDAAGATDGERVTFQSGGQTLVGRLYPAAFSHGPAPAVAIIGPMTYVKEQAPVQYARRLAANGFTALIFDPRYRGESGGEPRNVEDPFAKVADLRAAAAFLTERPEVDAARIAVLGICMGGNTAMHAAADDPLIRVVAAVTPHVRNAEADAQWLGGPDAVAARLARGREALAKYEATGEVQYVPAVDSINLEVGMPGQLPWSWYQPHADRGTWENRYAVHSDAALLTYESLSAAARLTKPLLFVHGENCALPEQAKRHFAVVPTHDKLHLRPDTPHLAFYDDPTVIAATTNQITDWFARHLGSTTTA</sequence>
<dbReference type="InterPro" id="IPR022742">
    <property type="entry name" value="Hydrolase_4"/>
</dbReference>
<reference evidence="2 3" key="1">
    <citation type="submission" date="2019-10" db="EMBL/GenBank/DDBJ databases">
        <title>Nonomuraea sp. nov., isolated from Phyllanthus amarus.</title>
        <authorList>
            <person name="Klykleung N."/>
            <person name="Tanasupawat S."/>
        </authorList>
    </citation>
    <scope>NUCLEOTIDE SEQUENCE [LARGE SCALE GENOMIC DNA]</scope>
    <source>
        <strain evidence="2 3">PA1-10</strain>
    </source>
</reference>
<dbReference type="Gene3D" id="3.40.50.1820">
    <property type="entry name" value="alpha/beta hydrolase"/>
    <property type="match status" value="1"/>
</dbReference>
<keyword evidence="3" id="KW-1185">Reference proteome</keyword>
<dbReference type="OrthoDB" id="5902829at2"/>
<dbReference type="PANTHER" id="PTHR47751:SF1">
    <property type="entry name" value="SUPERFAMILY HYDROLASE, PUTATIVE (AFU_ORTHOLOGUE AFUA_2G16580)-RELATED"/>
    <property type="match status" value="1"/>
</dbReference>
<comment type="caution">
    <text evidence="2">The sequence shown here is derived from an EMBL/GenBank/DDBJ whole genome shotgun (WGS) entry which is preliminary data.</text>
</comment>
<dbReference type="PANTHER" id="PTHR47751">
    <property type="entry name" value="SUPERFAMILY HYDROLASE, PUTATIVE (AFU_ORTHOLOGUE AFUA_2G16580)-RELATED"/>
    <property type="match status" value="1"/>
</dbReference>
<organism evidence="2 3">
    <name type="scientific">Nonomuraea phyllanthi</name>
    <dbReference type="NCBI Taxonomy" id="2219224"/>
    <lineage>
        <taxon>Bacteria</taxon>
        <taxon>Bacillati</taxon>
        <taxon>Actinomycetota</taxon>
        <taxon>Actinomycetes</taxon>
        <taxon>Streptosporangiales</taxon>
        <taxon>Streptosporangiaceae</taxon>
        <taxon>Nonomuraea</taxon>
    </lineage>
</organism>
<dbReference type="Gene3D" id="1.10.10.800">
    <property type="match status" value="1"/>
</dbReference>
<protein>
    <submittedName>
        <fullName evidence="2">Alpha/beta fold hydrolase</fullName>
    </submittedName>
</protein>
<feature type="domain" description="Serine aminopeptidase S33" evidence="1">
    <location>
        <begin position="59"/>
        <end position="281"/>
    </location>
</feature>
<evidence type="ECO:0000313" key="2">
    <source>
        <dbReference type="EMBL" id="KAB8194303.1"/>
    </source>
</evidence>
<name>A0A5C4WKA4_9ACTN</name>
<evidence type="ECO:0000313" key="3">
    <source>
        <dbReference type="Proteomes" id="UP000312512"/>
    </source>
</evidence>
<proteinExistence type="predicted"/>
<dbReference type="SUPFAM" id="SSF53474">
    <property type="entry name" value="alpha/beta-Hydrolases"/>
    <property type="match status" value="1"/>
</dbReference>
<dbReference type="Pfam" id="PF12146">
    <property type="entry name" value="Hydrolase_4"/>
    <property type="match status" value="1"/>
</dbReference>
<dbReference type="RefSeq" id="WP_139631917.1">
    <property type="nucleotide sequence ID" value="NZ_VDLX02000006.1"/>
</dbReference>
<dbReference type="InterPro" id="IPR029058">
    <property type="entry name" value="AB_hydrolase_fold"/>
</dbReference>